<dbReference type="Proteomes" id="UP001165065">
    <property type="component" value="Unassembled WGS sequence"/>
</dbReference>
<evidence type="ECO:0000313" key="2">
    <source>
        <dbReference type="Proteomes" id="UP001165065"/>
    </source>
</evidence>
<evidence type="ECO:0000313" key="1">
    <source>
        <dbReference type="EMBL" id="GMI22516.1"/>
    </source>
</evidence>
<dbReference type="EMBL" id="BRYA01000549">
    <property type="protein sequence ID" value="GMI22516.1"/>
    <property type="molecule type" value="Genomic_DNA"/>
</dbReference>
<proteinExistence type="predicted"/>
<gene>
    <name evidence="1" type="ORF">TrCOL_g13492</name>
</gene>
<dbReference type="AlphaFoldDB" id="A0A9W7L2E7"/>
<protein>
    <submittedName>
        <fullName evidence="1">Uncharacterized protein</fullName>
    </submittedName>
</protein>
<dbReference type="OrthoDB" id="10329873at2759"/>
<reference evidence="2" key="1">
    <citation type="journal article" date="2023" name="Commun. Biol.">
        <title>Genome analysis of Parmales, the sister group of diatoms, reveals the evolutionary specialization of diatoms from phago-mixotrophs to photoautotrophs.</title>
        <authorList>
            <person name="Ban H."/>
            <person name="Sato S."/>
            <person name="Yoshikawa S."/>
            <person name="Yamada K."/>
            <person name="Nakamura Y."/>
            <person name="Ichinomiya M."/>
            <person name="Sato N."/>
            <person name="Blanc-Mathieu R."/>
            <person name="Endo H."/>
            <person name="Kuwata A."/>
            <person name="Ogata H."/>
        </authorList>
    </citation>
    <scope>NUCLEOTIDE SEQUENCE [LARGE SCALE GENOMIC DNA]</scope>
</reference>
<sequence length="142" mass="15940">MVVIGKNSNFARGVGGGRASWTLPAMTSAWSTYESIVSSDPNDLEQHYALGLAMQMAGQGGCEEEYLKWCRKAEAYHVDVPSAVRYYEGIIKGMEGEGIREEEDVELYNLKGRVKLLKRYEGLKREDKKIINRLKDKGCVVC</sequence>
<comment type="caution">
    <text evidence="1">The sequence shown here is derived from an EMBL/GenBank/DDBJ whole genome shotgun (WGS) entry which is preliminary data.</text>
</comment>
<name>A0A9W7L2E7_9STRA</name>
<organism evidence="1 2">
    <name type="scientific">Triparma columacea</name>
    <dbReference type="NCBI Taxonomy" id="722753"/>
    <lineage>
        <taxon>Eukaryota</taxon>
        <taxon>Sar</taxon>
        <taxon>Stramenopiles</taxon>
        <taxon>Ochrophyta</taxon>
        <taxon>Bolidophyceae</taxon>
        <taxon>Parmales</taxon>
        <taxon>Triparmaceae</taxon>
        <taxon>Triparma</taxon>
    </lineage>
</organism>
<accession>A0A9W7L2E7</accession>
<keyword evidence="2" id="KW-1185">Reference proteome</keyword>